<sequence>MLFNYLLLTVMRFSNTFTKTKSTGAFKETLGWWSLIFSKRKLNL</sequence>
<keyword evidence="2" id="KW-1185">Reference proteome</keyword>
<dbReference type="EMBL" id="JAVDTX010000007">
    <property type="protein sequence ID" value="MDR6846430.1"/>
    <property type="molecule type" value="Genomic_DNA"/>
</dbReference>
<organism evidence="1 2">
    <name type="scientific">Flavobacterium granuli</name>
    <dbReference type="NCBI Taxonomy" id="280093"/>
    <lineage>
        <taxon>Bacteria</taxon>
        <taxon>Pseudomonadati</taxon>
        <taxon>Bacteroidota</taxon>
        <taxon>Flavobacteriia</taxon>
        <taxon>Flavobacteriales</taxon>
        <taxon>Flavobacteriaceae</taxon>
        <taxon>Flavobacterium</taxon>
    </lineage>
</organism>
<name>A0ABU1S5W1_9FLAO</name>
<reference evidence="1 2" key="1">
    <citation type="submission" date="2023-07" db="EMBL/GenBank/DDBJ databases">
        <title>Sorghum-associated microbial communities from plants grown in Nebraska, USA.</title>
        <authorList>
            <person name="Schachtman D."/>
        </authorList>
    </citation>
    <scope>NUCLEOTIDE SEQUENCE [LARGE SCALE GENOMIC DNA]</scope>
    <source>
        <strain evidence="1 2">BE124</strain>
    </source>
</reference>
<dbReference type="Proteomes" id="UP001261871">
    <property type="component" value="Unassembled WGS sequence"/>
</dbReference>
<comment type="caution">
    <text evidence="1">The sequence shown here is derived from an EMBL/GenBank/DDBJ whole genome shotgun (WGS) entry which is preliminary data.</text>
</comment>
<evidence type="ECO:0000313" key="2">
    <source>
        <dbReference type="Proteomes" id="UP001261871"/>
    </source>
</evidence>
<accession>A0ABU1S5W1</accession>
<evidence type="ECO:0000313" key="1">
    <source>
        <dbReference type="EMBL" id="MDR6846430.1"/>
    </source>
</evidence>
<gene>
    <name evidence="1" type="ORF">J2W95_003146</name>
</gene>
<protein>
    <submittedName>
        <fullName evidence="1">Uncharacterized protein</fullName>
    </submittedName>
</protein>
<proteinExistence type="predicted"/>